<evidence type="ECO:0000259" key="14">
    <source>
        <dbReference type="Pfam" id="PF00294"/>
    </source>
</evidence>
<dbReference type="GO" id="GO:0005524">
    <property type="term" value="F:ATP binding"/>
    <property type="evidence" value="ECO:0007669"/>
    <property type="project" value="UniProtKB-UniRule"/>
</dbReference>
<dbReference type="PIRSF" id="PIRSF000535">
    <property type="entry name" value="1PFK/6PFK/LacC"/>
    <property type="match status" value="1"/>
</dbReference>
<dbReference type="RefSeq" id="WP_003334695.1">
    <property type="nucleotide sequence ID" value="NZ_CP007806.1"/>
</dbReference>
<comment type="similarity">
    <text evidence="13">Belongs to the carbohydrate kinase PfkB family. LacC subfamily.</text>
</comment>
<dbReference type="STRING" id="1042163.BRLA_c040380"/>
<evidence type="ECO:0000256" key="2">
    <source>
        <dbReference type="ARBA" id="ARBA00012035"/>
    </source>
</evidence>
<dbReference type="HAMAP" id="MF_01987">
    <property type="entry name" value="Ribokinase"/>
    <property type="match status" value="1"/>
</dbReference>
<evidence type="ECO:0000256" key="6">
    <source>
        <dbReference type="ARBA" id="ARBA00022741"/>
    </source>
</evidence>
<comment type="activity regulation">
    <text evidence="12">Activated by a monovalent cation that binds near, but not in, the active site. The most likely occupant of the site in vivo is potassium. Ion binding induces a conformational change that may alter substrate affinity.</text>
</comment>
<dbReference type="GO" id="GO:0005829">
    <property type="term" value="C:cytosol"/>
    <property type="evidence" value="ECO:0007669"/>
    <property type="project" value="TreeGrafter"/>
</dbReference>
<feature type="binding site" evidence="12">
    <location>
        <begin position="41"/>
        <end position="45"/>
    </location>
    <ligand>
        <name>substrate</name>
    </ligand>
</feature>
<reference evidence="15 16" key="1">
    <citation type="journal article" date="2011" name="J. Bacteriol.">
        <title>Genome sequence of Brevibacillus laterosporus LMG 15441, a pathogen of invertebrates.</title>
        <authorList>
            <person name="Djukic M."/>
            <person name="Poehlein A."/>
            <person name="Thurmer A."/>
            <person name="Daniel R."/>
        </authorList>
    </citation>
    <scope>NUCLEOTIDE SEQUENCE [LARGE SCALE GENOMIC DNA]</scope>
    <source>
        <strain evidence="15 16">LMG 15441</strain>
    </source>
</reference>
<proteinExistence type="inferred from homology"/>
<organism evidence="15 16">
    <name type="scientific">Brevibacillus laterosporus LMG 15441</name>
    <dbReference type="NCBI Taxonomy" id="1042163"/>
    <lineage>
        <taxon>Bacteria</taxon>
        <taxon>Bacillati</taxon>
        <taxon>Bacillota</taxon>
        <taxon>Bacilli</taxon>
        <taxon>Bacillales</taxon>
        <taxon>Paenibacillaceae</taxon>
        <taxon>Brevibacillus</taxon>
    </lineage>
</organism>
<comment type="pathway">
    <text evidence="12">Carbohydrate metabolism; D-ribose degradation; D-ribose 5-phosphate from beta-D-ribopyranose: step 2/2.</text>
</comment>
<dbReference type="InterPro" id="IPR002173">
    <property type="entry name" value="Carboh/pur_kinase_PfkB_CS"/>
</dbReference>
<evidence type="ECO:0000256" key="3">
    <source>
        <dbReference type="ARBA" id="ARBA00016943"/>
    </source>
</evidence>
<comment type="catalytic activity">
    <reaction evidence="13">
        <text>D-tagatofuranose 6-phosphate + ATP = D-tagatofuranose 1,6-bisphosphate + ADP + H(+)</text>
        <dbReference type="Rhea" id="RHEA:12420"/>
        <dbReference type="ChEBI" id="CHEBI:15378"/>
        <dbReference type="ChEBI" id="CHEBI:30616"/>
        <dbReference type="ChEBI" id="CHEBI:58694"/>
        <dbReference type="ChEBI" id="CHEBI:58695"/>
        <dbReference type="ChEBI" id="CHEBI:456216"/>
        <dbReference type="EC" id="2.7.1.144"/>
    </reaction>
</comment>
<dbReference type="PROSITE" id="PS00583">
    <property type="entry name" value="PFKB_KINASES_1"/>
    <property type="match status" value="1"/>
</dbReference>
<evidence type="ECO:0000256" key="11">
    <source>
        <dbReference type="ARBA" id="ARBA00023277"/>
    </source>
</evidence>
<dbReference type="eggNOG" id="COG0524">
    <property type="taxonomic scope" value="Bacteria"/>
</dbReference>
<dbReference type="HOGENOM" id="CLU_027634_2_0_9"/>
<dbReference type="InterPro" id="IPR011611">
    <property type="entry name" value="PfkB_dom"/>
</dbReference>
<evidence type="ECO:0000256" key="7">
    <source>
        <dbReference type="ARBA" id="ARBA00022777"/>
    </source>
</evidence>
<dbReference type="KEGG" id="blr:BRLA_c040380"/>
<dbReference type="Proteomes" id="UP000005850">
    <property type="component" value="Chromosome"/>
</dbReference>
<dbReference type="UniPathway" id="UPA00704">
    <property type="reaction ID" value="UER00715"/>
</dbReference>
<feature type="binding site" evidence="12">
    <location>
        <begin position="257"/>
        <end position="258"/>
    </location>
    <ligand>
        <name>ATP</name>
        <dbReference type="ChEBI" id="CHEBI:30616"/>
    </ligand>
</feature>
<comment type="caution">
    <text evidence="12">Lacks conserved residue(s) required for the propagation of feature annotation.</text>
</comment>
<dbReference type="EC" id="2.7.1.15" evidence="2 12"/>
<comment type="similarity">
    <text evidence="12">Belongs to the carbohydrate kinase PfkB family. Ribokinase subfamily.</text>
</comment>
<dbReference type="PANTHER" id="PTHR10584">
    <property type="entry name" value="SUGAR KINASE"/>
    <property type="match status" value="1"/>
</dbReference>
<evidence type="ECO:0000313" key="16">
    <source>
        <dbReference type="Proteomes" id="UP000005850"/>
    </source>
</evidence>
<dbReference type="GO" id="GO:2001059">
    <property type="term" value="P:D-tagatose 6-phosphate catabolic process"/>
    <property type="evidence" value="ECO:0007669"/>
    <property type="project" value="UniProtKB-UniPathway"/>
</dbReference>
<dbReference type="PANTHER" id="PTHR10584:SF166">
    <property type="entry name" value="RIBOKINASE"/>
    <property type="match status" value="1"/>
</dbReference>
<sequence>MKPPRIAVIGSLNMDVVVEAPRQPKMGETISGDHVHFIPGGKGANQAVACARLGAQTSMIGSLGRDAFGDSLEQAMKQEGIQVSTIKRVENAPTGIASILLAEGDNQIIVVAGANAHTSMTDVDLHADTVKAADIVLLQLEIPIETVVHTAKLAKEAGKTVILNPAPAQKLPDELFGYIDVMTPNESELYLLTGLEQNQATDKATTRSAAMKALHAKGVKHVVTTLGATGSAYLMNGETFGTIASHKVQVVDTTGAGDSYNAGLAYALASGQSIPEAVEFASIVSALAVTKLGAQQGMPTMKEVLAFQSKE</sequence>
<dbReference type="AlphaFoldDB" id="A0A075RGF9"/>
<dbReference type="Gene3D" id="3.40.1190.20">
    <property type="match status" value="1"/>
</dbReference>
<feature type="binding site" evidence="12">
    <location>
        <position position="288"/>
    </location>
    <ligand>
        <name>K(+)</name>
        <dbReference type="ChEBI" id="CHEBI:29103"/>
    </ligand>
</feature>
<dbReference type="NCBIfam" id="TIGR02152">
    <property type="entry name" value="D_ribokin_bact"/>
    <property type="match status" value="1"/>
</dbReference>
<keyword evidence="8 12" id="KW-0067">ATP-binding</keyword>
<dbReference type="InterPro" id="IPR017583">
    <property type="entry name" value="Tagatose/fructose_Pkinase"/>
</dbReference>
<dbReference type="GO" id="GO:0009024">
    <property type="term" value="F:tagatose-6-phosphate kinase activity"/>
    <property type="evidence" value="ECO:0007669"/>
    <property type="project" value="UniProtKB-EC"/>
</dbReference>
<comment type="catalytic activity">
    <reaction evidence="12">
        <text>D-ribose + ATP = D-ribose 5-phosphate + ADP + H(+)</text>
        <dbReference type="Rhea" id="RHEA:13697"/>
        <dbReference type="ChEBI" id="CHEBI:15378"/>
        <dbReference type="ChEBI" id="CHEBI:30616"/>
        <dbReference type="ChEBI" id="CHEBI:47013"/>
        <dbReference type="ChEBI" id="CHEBI:78346"/>
        <dbReference type="ChEBI" id="CHEBI:456216"/>
        <dbReference type="EC" id="2.7.1.15"/>
    </reaction>
</comment>
<evidence type="ECO:0000256" key="4">
    <source>
        <dbReference type="ARBA" id="ARBA00022679"/>
    </source>
</evidence>
<keyword evidence="9 12" id="KW-0460">Magnesium</keyword>
<comment type="cofactor">
    <cofactor evidence="12">
        <name>Mg(2+)</name>
        <dbReference type="ChEBI" id="CHEBI:18420"/>
    </cofactor>
    <text evidence="12">Requires a divalent cation, most likely magnesium in vivo, as an electrophilic catalyst to aid phosphoryl group transfer. It is the chelate of the metal and the nucleotide that is the actual substrate.</text>
</comment>
<keyword evidence="11 12" id="KW-0119">Carbohydrate metabolism</keyword>
<dbReference type="SUPFAM" id="SSF53613">
    <property type="entry name" value="Ribokinase-like"/>
    <property type="match status" value="1"/>
</dbReference>
<protein>
    <recommendedName>
        <fullName evidence="3 12">Ribokinase</fullName>
        <shortName evidence="12">RK</shortName>
        <ecNumber evidence="2 12">2.7.1.15</ecNumber>
    </recommendedName>
</protein>
<keyword evidence="13" id="KW-0423">Lactose metabolism</keyword>
<keyword evidence="6 12" id="KW-0547">Nucleotide-binding</keyword>
<feature type="domain" description="Carbohydrate kinase PfkB" evidence="14">
    <location>
        <begin position="5"/>
        <end position="300"/>
    </location>
</feature>
<keyword evidence="4 12" id="KW-0808">Transferase</keyword>
<comment type="subunit">
    <text evidence="12">Homodimer.</text>
</comment>
<feature type="active site" description="Proton acceptor" evidence="12">
    <location>
        <position position="258"/>
    </location>
</feature>
<feature type="binding site" evidence="12">
    <location>
        <position position="141"/>
    </location>
    <ligand>
        <name>substrate</name>
    </ligand>
</feature>
<dbReference type="InterPro" id="IPR029056">
    <property type="entry name" value="Ribokinase-like"/>
</dbReference>
<comment type="function">
    <text evidence="12">Catalyzes the phosphorylation of ribose at O-5 in a reaction requiring ATP and magnesium. The resulting D-ribose-5-phosphate can then be used either for sythesis of nucleotides, histidine, and tryptophan, or as a component of the pentose phosphate pathway.</text>
</comment>
<feature type="binding site" evidence="12">
    <location>
        <position position="252"/>
    </location>
    <ligand>
        <name>K(+)</name>
        <dbReference type="ChEBI" id="CHEBI:29103"/>
    </ligand>
</feature>
<dbReference type="InterPro" id="IPR002139">
    <property type="entry name" value="Ribo/fructo_kinase"/>
</dbReference>
<dbReference type="UniPathway" id="UPA00916">
    <property type="reaction ID" value="UER00889"/>
</dbReference>
<comment type="pathway">
    <text evidence="13">Carbohydrate metabolism; D-tagatose 6-phosphate degradation; D-glyceraldehyde 3-phosphate and glycerone phosphate from D-tagatose 6-phosphate: step 1/2.</text>
</comment>
<dbReference type="InterPro" id="IPR011877">
    <property type="entry name" value="Ribokinase"/>
</dbReference>
<dbReference type="GO" id="GO:0046872">
    <property type="term" value="F:metal ion binding"/>
    <property type="evidence" value="ECO:0007669"/>
    <property type="project" value="UniProtKB-KW"/>
</dbReference>
<dbReference type="Pfam" id="PF00294">
    <property type="entry name" value="PfkB"/>
    <property type="match status" value="1"/>
</dbReference>
<dbReference type="CDD" id="cd01174">
    <property type="entry name" value="ribokinase"/>
    <property type="match status" value="1"/>
</dbReference>
<feature type="binding site" evidence="12">
    <location>
        <position position="185"/>
    </location>
    <ligand>
        <name>ATP</name>
        <dbReference type="ChEBI" id="CHEBI:30616"/>
    </ligand>
</feature>
<keyword evidence="10 12" id="KW-0630">Potassium</keyword>
<evidence type="ECO:0000256" key="10">
    <source>
        <dbReference type="ARBA" id="ARBA00022958"/>
    </source>
</evidence>
<dbReference type="PROSITE" id="PS00584">
    <property type="entry name" value="PFKB_KINASES_2"/>
    <property type="match status" value="1"/>
</dbReference>
<feature type="binding site" evidence="12">
    <location>
        <position position="293"/>
    </location>
    <ligand>
        <name>K(+)</name>
        <dbReference type="ChEBI" id="CHEBI:29103"/>
    </ligand>
</feature>
<evidence type="ECO:0000256" key="8">
    <source>
        <dbReference type="ARBA" id="ARBA00022840"/>
    </source>
</evidence>
<comment type="similarity">
    <text evidence="1">Belongs to the carbohydrate kinase pfkB family.</text>
</comment>
<evidence type="ECO:0000256" key="1">
    <source>
        <dbReference type="ARBA" id="ARBA00005380"/>
    </source>
</evidence>
<dbReference type="GO" id="GO:0019303">
    <property type="term" value="P:D-ribose catabolic process"/>
    <property type="evidence" value="ECO:0007669"/>
    <property type="project" value="UniProtKB-UniRule"/>
</dbReference>
<name>A0A075RGF9_BRELA</name>
<feature type="binding site" evidence="12">
    <location>
        <begin position="13"/>
        <end position="15"/>
    </location>
    <ligand>
        <name>substrate</name>
    </ligand>
</feature>
<feature type="binding site" evidence="12">
    <location>
        <position position="254"/>
    </location>
    <ligand>
        <name>K(+)</name>
        <dbReference type="ChEBI" id="CHEBI:29103"/>
    </ligand>
</feature>
<keyword evidence="5 12" id="KW-0479">Metal-binding</keyword>
<dbReference type="PRINTS" id="PR00990">
    <property type="entry name" value="RIBOKINASE"/>
</dbReference>
<evidence type="ECO:0000256" key="5">
    <source>
        <dbReference type="ARBA" id="ARBA00022723"/>
    </source>
</evidence>
<evidence type="ECO:0000256" key="12">
    <source>
        <dbReference type="HAMAP-Rule" id="MF_01987"/>
    </source>
</evidence>
<keyword evidence="7 12" id="KW-0418">Kinase</keyword>
<accession>A0A075RGF9</accession>
<evidence type="ECO:0000256" key="9">
    <source>
        <dbReference type="ARBA" id="ARBA00022842"/>
    </source>
</evidence>
<dbReference type="GO" id="GO:0005988">
    <property type="term" value="P:lactose metabolic process"/>
    <property type="evidence" value="ECO:0007669"/>
    <property type="project" value="UniProtKB-KW"/>
</dbReference>
<feature type="binding site" evidence="12">
    <location>
        <position position="291"/>
    </location>
    <ligand>
        <name>K(+)</name>
        <dbReference type="ChEBI" id="CHEBI:29103"/>
    </ligand>
</feature>
<comment type="subcellular location">
    <subcellularLocation>
        <location evidence="12">Cytoplasm</location>
    </subcellularLocation>
</comment>
<feature type="binding site" evidence="12">
    <location>
        <begin position="225"/>
        <end position="230"/>
    </location>
    <ligand>
        <name>ATP</name>
        <dbReference type="ChEBI" id="CHEBI:30616"/>
    </ligand>
</feature>
<dbReference type="GO" id="GO:0004747">
    <property type="term" value="F:ribokinase activity"/>
    <property type="evidence" value="ECO:0007669"/>
    <property type="project" value="UniProtKB-UniRule"/>
</dbReference>
<evidence type="ECO:0000256" key="13">
    <source>
        <dbReference type="PIRNR" id="PIRNR000535"/>
    </source>
</evidence>
<keyword evidence="16" id="KW-1185">Reference proteome</keyword>
<keyword evidence="12" id="KW-0963">Cytoplasm</keyword>
<gene>
    <name evidence="12" type="primary">rbsK</name>
    <name evidence="15" type="ORF">BRLA_c040380</name>
</gene>
<evidence type="ECO:0000313" key="15">
    <source>
        <dbReference type="EMBL" id="AIG28315.1"/>
    </source>
</evidence>
<dbReference type="EMBL" id="CP007806">
    <property type="protein sequence ID" value="AIG28315.1"/>
    <property type="molecule type" value="Genomic_DNA"/>
</dbReference>
<feature type="binding site" evidence="12">
    <location>
        <position position="258"/>
    </location>
    <ligand>
        <name>substrate</name>
    </ligand>
</feature>